<dbReference type="GO" id="GO:0005783">
    <property type="term" value="C:endoplasmic reticulum"/>
    <property type="evidence" value="ECO:0007669"/>
    <property type="project" value="TreeGrafter"/>
</dbReference>
<keyword evidence="2" id="KW-0333">Golgi apparatus</keyword>
<organism evidence="7 8">
    <name type="scientific">Hirsutella rhossiliensis</name>
    <dbReference type="NCBI Taxonomy" id="111463"/>
    <lineage>
        <taxon>Eukaryota</taxon>
        <taxon>Fungi</taxon>
        <taxon>Dikarya</taxon>
        <taxon>Ascomycota</taxon>
        <taxon>Pezizomycotina</taxon>
        <taxon>Sordariomycetes</taxon>
        <taxon>Hypocreomycetidae</taxon>
        <taxon>Hypocreales</taxon>
        <taxon>Ophiocordycipitaceae</taxon>
        <taxon>Hirsutella</taxon>
    </lineage>
</organism>
<dbReference type="InterPro" id="IPR022092">
    <property type="entry name" value="TMF_DNA-bd"/>
</dbReference>
<proteinExistence type="predicted"/>
<gene>
    <name evidence="7" type="ORF">HRG_07785</name>
</gene>
<comment type="caution">
    <text evidence="7">The sequence shown here is derived from an EMBL/GenBank/DDBJ whole genome shotgun (WGS) entry which is preliminary data.</text>
</comment>
<reference evidence="7" key="1">
    <citation type="submission" date="2021-09" db="EMBL/GenBank/DDBJ databases">
        <title>A high-quality genome of the endoparasitic fungus Hirsutella rhossiliensis with a comparison of Hirsutella genomes reveals transposable elements contributing to genome size variation.</title>
        <authorList>
            <person name="Lin R."/>
            <person name="Jiao Y."/>
            <person name="Sun X."/>
            <person name="Ling J."/>
            <person name="Xie B."/>
            <person name="Cheng X."/>
        </authorList>
    </citation>
    <scope>NUCLEOTIDE SEQUENCE</scope>
    <source>
        <strain evidence="7">HR02</strain>
    </source>
</reference>
<dbReference type="RefSeq" id="XP_044718145.1">
    <property type="nucleotide sequence ID" value="XM_044866256.1"/>
</dbReference>
<dbReference type="InterPro" id="IPR052602">
    <property type="entry name" value="Growth_transcription_reg"/>
</dbReference>
<evidence type="ECO:0000256" key="5">
    <source>
        <dbReference type="SAM" id="MobiDB-lite"/>
    </source>
</evidence>
<feature type="coiled-coil region" evidence="4">
    <location>
        <begin position="183"/>
        <end position="221"/>
    </location>
</feature>
<evidence type="ECO:0000256" key="4">
    <source>
        <dbReference type="SAM" id="Coils"/>
    </source>
</evidence>
<feature type="domain" description="TATA element modulatory factor 1 TATA binding" evidence="6">
    <location>
        <begin position="705"/>
        <end position="817"/>
    </location>
</feature>
<feature type="compositionally biased region" description="Basic and acidic residues" evidence="5">
    <location>
        <begin position="486"/>
        <end position="520"/>
    </location>
</feature>
<dbReference type="PANTHER" id="PTHR46515:SF1">
    <property type="entry name" value="TATA ELEMENT MODULATORY FACTOR"/>
    <property type="match status" value="1"/>
</dbReference>
<feature type="compositionally biased region" description="Basic and acidic residues" evidence="5">
    <location>
        <begin position="548"/>
        <end position="576"/>
    </location>
</feature>
<feature type="region of interest" description="Disordered" evidence="5">
    <location>
        <begin position="543"/>
        <end position="576"/>
    </location>
</feature>
<keyword evidence="8" id="KW-1185">Reference proteome</keyword>
<feature type="compositionally biased region" description="Low complexity" evidence="5">
    <location>
        <begin position="108"/>
        <end position="122"/>
    </location>
</feature>
<dbReference type="PANTHER" id="PTHR46515">
    <property type="entry name" value="TATA ELEMENT MODULATORY FACTOR TMF1"/>
    <property type="match status" value="1"/>
</dbReference>
<dbReference type="Pfam" id="PF12329">
    <property type="entry name" value="TMF_DNA_bd"/>
    <property type="match status" value="1"/>
</dbReference>
<dbReference type="GO" id="GO:0005794">
    <property type="term" value="C:Golgi apparatus"/>
    <property type="evidence" value="ECO:0007669"/>
    <property type="project" value="UniProtKB-SubCell"/>
</dbReference>
<sequence>MAAPGKPSKWGSFLSQAVAGVESRLDNILAETDNDPRLQGAASRSSSRPAHPAAPARPSPANSPPPSGRANGRLQARLARAMAASRGSMERTSTDKEEPSTLSPGTVAAAAAAEPDAADASTPPEPQAQPFMASAEKPTRDPFNDTAIGDAALEPPTAPWPDNLDAPAQQQPPIESIVQPADLSDLAKALEEANQRQQEEIQEYVERIDSLQSKIQYLSKNAIDAAKQSAASAPSGSLERKLAEKDEKIALLMDEGQKLSGTEQKFRAVIKKLRLQMAEHEKQVEELRKSKEKATSEAKSLRNRLNGVEGDEKHQEETRQAIAALQREVANLKRENTKKDEACRRLEQEMKIKAEQAEAASADALSKALAAEREKQKELEDTIAALQTDKEVSMDKARQESIEWSEKLQRAAERGRIVEQELQLELRSMESKLEAMRTVAEEASSGSGGEAQVKMFRQIETLQSQYASAQENWQGIESSLLAKAASLERERDEAQRRESEMRKKARDAASRGRHLEDELQHAQPALAATRQELEACRDQLTASNASRKAAEEALEQARADLDKEKQRTASRDDTVEAERRHWVDDVAGATFRGHQSRPDSPLLAVSRTFSSELIGLPVPGKLRRVPTPAASIPDSPADLMSSMRRLSSQPPIRLSAVSSVASGPLPVPFSPFEAPSESPTAERDNGVDDTAPSSPRNLAQDMVSASTVAAGPSVQLVERMSAAIRRLEAEKVAAKEEMARVCNQRDEARADMVGLMKDLAETKTAANKVPQLQEAVSDLDSRYQTTLEMLGEKSELVEELKADVEDVKTMYRELVERTVR</sequence>
<feature type="region of interest" description="Disordered" evidence="5">
    <location>
        <begin position="28"/>
        <end position="175"/>
    </location>
</feature>
<feature type="compositionally biased region" description="Low complexity" evidence="5">
    <location>
        <begin position="670"/>
        <end position="679"/>
    </location>
</feature>
<evidence type="ECO:0000259" key="6">
    <source>
        <dbReference type="Pfam" id="PF12325"/>
    </source>
</evidence>
<evidence type="ECO:0000313" key="7">
    <source>
        <dbReference type="EMBL" id="KAH0960632.1"/>
    </source>
</evidence>
<feature type="region of interest" description="Disordered" evidence="5">
    <location>
        <begin position="485"/>
        <end position="530"/>
    </location>
</feature>
<dbReference type="GeneID" id="68356914"/>
<evidence type="ECO:0000256" key="1">
    <source>
        <dbReference type="ARBA" id="ARBA00004555"/>
    </source>
</evidence>
<evidence type="ECO:0000256" key="2">
    <source>
        <dbReference type="ARBA" id="ARBA00023034"/>
    </source>
</evidence>
<feature type="region of interest" description="Disordered" evidence="5">
    <location>
        <begin position="668"/>
        <end position="696"/>
    </location>
</feature>
<dbReference type="OrthoDB" id="74178at2759"/>
<feature type="compositionally biased region" description="Low complexity" evidence="5">
    <location>
        <begin position="41"/>
        <end position="54"/>
    </location>
</feature>
<feature type="compositionally biased region" description="Pro residues" evidence="5">
    <location>
        <begin position="55"/>
        <end position="67"/>
    </location>
</feature>
<feature type="region of interest" description="Disordered" evidence="5">
    <location>
        <begin position="284"/>
        <end position="322"/>
    </location>
</feature>
<dbReference type="AlphaFoldDB" id="A0A9P8MSJ2"/>
<feature type="compositionally biased region" description="Basic and acidic residues" evidence="5">
    <location>
        <begin position="88"/>
        <end position="99"/>
    </location>
</feature>
<dbReference type="EMBL" id="JAIZPD010000009">
    <property type="protein sequence ID" value="KAH0960632.1"/>
    <property type="molecule type" value="Genomic_DNA"/>
</dbReference>
<dbReference type="InterPro" id="IPR022091">
    <property type="entry name" value="TMF_TATA-bd"/>
</dbReference>
<evidence type="ECO:0000313" key="8">
    <source>
        <dbReference type="Proteomes" id="UP000824596"/>
    </source>
</evidence>
<name>A0A9P8MSJ2_9HYPO</name>
<comment type="subcellular location">
    <subcellularLocation>
        <location evidence="1">Golgi apparatus</location>
    </subcellularLocation>
</comment>
<protein>
    <submittedName>
        <fullName evidence="7">TATA element modulatory factor 1 TATA binding domain-containing protein</fullName>
    </submittedName>
</protein>
<feature type="compositionally biased region" description="Basic and acidic residues" evidence="5">
    <location>
        <begin position="284"/>
        <end position="300"/>
    </location>
</feature>
<dbReference type="Pfam" id="PF12325">
    <property type="entry name" value="TMF_TATA_bd"/>
    <property type="match status" value="1"/>
</dbReference>
<feature type="compositionally biased region" description="Low complexity" evidence="5">
    <location>
        <begin position="68"/>
        <end position="87"/>
    </location>
</feature>
<feature type="region of interest" description="Disordered" evidence="5">
    <location>
        <begin position="621"/>
        <end position="646"/>
    </location>
</feature>
<accession>A0A9P8MSJ2</accession>
<feature type="coiled-coil region" evidence="4">
    <location>
        <begin position="717"/>
        <end position="751"/>
    </location>
</feature>
<evidence type="ECO:0000256" key="3">
    <source>
        <dbReference type="ARBA" id="ARBA00023054"/>
    </source>
</evidence>
<keyword evidence="3 4" id="KW-0175">Coiled coil</keyword>
<dbReference type="Proteomes" id="UP000824596">
    <property type="component" value="Unassembled WGS sequence"/>
</dbReference>
<feature type="compositionally biased region" description="Basic and acidic residues" evidence="5">
    <location>
        <begin position="310"/>
        <end position="319"/>
    </location>
</feature>